<gene>
    <name evidence="1" type="ORF">Syun_029210</name>
</gene>
<evidence type="ECO:0000313" key="2">
    <source>
        <dbReference type="Proteomes" id="UP001420932"/>
    </source>
</evidence>
<reference evidence="1 2" key="1">
    <citation type="submission" date="2024-01" db="EMBL/GenBank/DDBJ databases">
        <title>Genome assemblies of Stephania.</title>
        <authorList>
            <person name="Yang L."/>
        </authorList>
    </citation>
    <scope>NUCLEOTIDE SEQUENCE [LARGE SCALE GENOMIC DNA]</scope>
    <source>
        <strain evidence="1">YNDBR</strain>
        <tissue evidence="1">Leaf</tissue>
    </source>
</reference>
<dbReference type="EMBL" id="JBBNAF010000013">
    <property type="protein sequence ID" value="KAK9086816.1"/>
    <property type="molecule type" value="Genomic_DNA"/>
</dbReference>
<keyword evidence="2" id="KW-1185">Reference proteome</keyword>
<dbReference type="GO" id="GO:0046982">
    <property type="term" value="F:protein heterodimerization activity"/>
    <property type="evidence" value="ECO:0007669"/>
    <property type="project" value="InterPro"/>
</dbReference>
<dbReference type="InterPro" id="IPR009072">
    <property type="entry name" value="Histone-fold"/>
</dbReference>
<accession>A0AAP0E553</accession>
<organism evidence="1 2">
    <name type="scientific">Stephania yunnanensis</name>
    <dbReference type="NCBI Taxonomy" id="152371"/>
    <lineage>
        <taxon>Eukaryota</taxon>
        <taxon>Viridiplantae</taxon>
        <taxon>Streptophyta</taxon>
        <taxon>Embryophyta</taxon>
        <taxon>Tracheophyta</taxon>
        <taxon>Spermatophyta</taxon>
        <taxon>Magnoliopsida</taxon>
        <taxon>Ranunculales</taxon>
        <taxon>Menispermaceae</taxon>
        <taxon>Menispermoideae</taxon>
        <taxon>Cissampelideae</taxon>
        <taxon>Stephania</taxon>
    </lineage>
</organism>
<dbReference type="AlphaFoldDB" id="A0AAP0E553"/>
<dbReference type="Gene3D" id="1.10.20.10">
    <property type="entry name" value="Histone, subunit A"/>
    <property type="match status" value="1"/>
</dbReference>
<proteinExistence type="predicted"/>
<comment type="caution">
    <text evidence="1">The sequence shown here is derived from an EMBL/GenBank/DDBJ whole genome shotgun (WGS) entry which is preliminary data.</text>
</comment>
<name>A0AAP0E553_9MAGN</name>
<sequence>MVTLLFLTPLQKIATGLLSLTTFSDGMYQNSMPIAILIYFCSVPLHLLSFLVKSGLESRPNLAAFVPPLSTTFGRKIGGAGWSEGGQTVLSLLRNRESCGGGMGKAVTLRVAEDGGDGESFCGRRTAGSGDSCVGGGGILVYGRDEGASSDKPVAAATATTANKFHHRFTKSDDDGFLHSRGDVGRSVYLAAVLEYLAAECLRISLFVFVILGSFEMVNAYASVGVGRGTQRGTTRRLGSPSPHTLAVRNDEELKKLLGAK</sequence>
<evidence type="ECO:0000313" key="1">
    <source>
        <dbReference type="EMBL" id="KAK9086816.1"/>
    </source>
</evidence>
<dbReference type="Proteomes" id="UP001420932">
    <property type="component" value="Unassembled WGS sequence"/>
</dbReference>
<protein>
    <submittedName>
        <fullName evidence="1">Uncharacterized protein</fullName>
    </submittedName>
</protein>